<keyword evidence="1" id="KW-1133">Transmembrane helix</keyword>
<evidence type="ECO:0000313" key="2">
    <source>
        <dbReference type="EMBL" id="KAH1186170.1"/>
    </source>
</evidence>
<evidence type="ECO:0000256" key="1">
    <source>
        <dbReference type="SAM" id="Phobius"/>
    </source>
</evidence>
<accession>A0A9D3XVS4</accession>
<reference evidence="2" key="1">
    <citation type="submission" date="2021-09" db="EMBL/GenBank/DDBJ databases">
        <title>The genome of Mauremys mutica provides insights into the evolution of semi-aquatic lifestyle.</title>
        <authorList>
            <person name="Gong S."/>
            <person name="Gao Y."/>
        </authorList>
    </citation>
    <scope>NUCLEOTIDE SEQUENCE</scope>
    <source>
        <strain evidence="2">MM-2020</strain>
        <tissue evidence="2">Muscle</tissue>
    </source>
</reference>
<dbReference type="EMBL" id="JAHDVG010000463">
    <property type="protein sequence ID" value="KAH1186170.1"/>
    <property type="molecule type" value="Genomic_DNA"/>
</dbReference>
<feature type="transmembrane region" description="Helical" evidence="1">
    <location>
        <begin position="20"/>
        <end position="39"/>
    </location>
</feature>
<protein>
    <submittedName>
        <fullName evidence="2">Uncharacterized protein</fullName>
    </submittedName>
</protein>
<sequence length="116" mass="13008">MKDAPMHMLVSFAHQRKGSFILPDIVGWFILCLCGTKLIRSLPCRQQMFNLVCLTANAVAAMWSRSWGQVLADNCGLFHAVGIRLVRVKEHCLGSEAIASIELRWAPKEVQLLHCC</sequence>
<keyword evidence="1" id="KW-0812">Transmembrane</keyword>
<gene>
    <name evidence="2" type="ORF">KIL84_018919</name>
</gene>
<dbReference type="Proteomes" id="UP000827986">
    <property type="component" value="Unassembled WGS sequence"/>
</dbReference>
<dbReference type="AlphaFoldDB" id="A0A9D3XVS4"/>
<keyword evidence="1" id="KW-0472">Membrane</keyword>
<organism evidence="2 3">
    <name type="scientific">Mauremys mutica</name>
    <name type="common">yellowpond turtle</name>
    <dbReference type="NCBI Taxonomy" id="74926"/>
    <lineage>
        <taxon>Eukaryota</taxon>
        <taxon>Metazoa</taxon>
        <taxon>Chordata</taxon>
        <taxon>Craniata</taxon>
        <taxon>Vertebrata</taxon>
        <taxon>Euteleostomi</taxon>
        <taxon>Archelosauria</taxon>
        <taxon>Testudinata</taxon>
        <taxon>Testudines</taxon>
        <taxon>Cryptodira</taxon>
        <taxon>Durocryptodira</taxon>
        <taxon>Testudinoidea</taxon>
        <taxon>Geoemydidae</taxon>
        <taxon>Geoemydinae</taxon>
        <taxon>Mauremys</taxon>
    </lineage>
</organism>
<comment type="caution">
    <text evidence="2">The sequence shown here is derived from an EMBL/GenBank/DDBJ whole genome shotgun (WGS) entry which is preliminary data.</text>
</comment>
<keyword evidence="3" id="KW-1185">Reference proteome</keyword>
<name>A0A9D3XVS4_9SAUR</name>
<evidence type="ECO:0000313" key="3">
    <source>
        <dbReference type="Proteomes" id="UP000827986"/>
    </source>
</evidence>
<proteinExistence type="predicted"/>